<dbReference type="AlphaFoldDB" id="A0A0W8E3C3"/>
<proteinExistence type="predicted"/>
<accession>A0A0W8E3C3</accession>
<evidence type="ECO:0000256" key="1">
    <source>
        <dbReference type="SAM" id="Phobius"/>
    </source>
</evidence>
<organism evidence="2">
    <name type="scientific">hydrocarbon metagenome</name>
    <dbReference type="NCBI Taxonomy" id="938273"/>
    <lineage>
        <taxon>unclassified sequences</taxon>
        <taxon>metagenomes</taxon>
        <taxon>ecological metagenomes</taxon>
    </lineage>
</organism>
<sequence>MKREDISHSVGNISTRHIQEAENYSFQNISFTRKRFSTKKIVALVASVALFFTLAIPILAAADVQAVYEILYAVSPRIAQELKPVRMSSEDNGINMEVISAYINGDKALIYISMQDMTGERIDETTDLYDSYSINRPFSSSATCERISYDEETNTATFLISITQWGQKEIGGKKITFTVDKFLSNKQEYHDKIPQINLNLNLTPHTQSDVNMRGWSFSGDISEKPKYIDYLTATSEGSFSPIDGVTVTGVGFIAGKLHIQAYYENILETDNHGYVYLVNAAGDEIRSEASVSFWDTERSGSYEEYIFDVAPSEINNYELYGHFWTCNSLTNGDWQVTFPLKYEE</sequence>
<protein>
    <recommendedName>
        <fullName evidence="3">DUF4179 domain-containing protein</fullName>
    </recommendedName>
</protein>
<keyword evidence="1" id="KW-0812">Transmembrane</keyword>
<keyword evidence="1" id="KW-1133">Transmembrane helix</keyword>
<reference evidence="2" key="1">
    <citation type="journal article" date="2015" name="Proc. Natl. Acad. Sci. U.S.A.">
        <title>Networks of energetic and metabolic interactions define dynamics in microbial communities.</title>
        <authorList>
            <person name="Embree M."/>
            <person name="Liu J.K."/>
            <person name="Al-Bassam M.M."/>
            <person name="Zengler K."/>
        </authorList>
    </citation>
    <scope>NUCLEOTIDE SEQUENCE</scope>
</reference>
<keyword evidence="1" id="KW-0472">Membrane</keyword>
<gene>
    <name evidence="2" type="ORF">ASZ90_019486</name>
</gene>
<evidence type="ECO:0000313" key="2">
    <source>
        <dbReference type="EMBL" id="KUG03146.1"/>
    </source>
</evidence>
<dbReference type="EMBL" id="LNQE01001892">
    <property type="protein sequence ID" value="KUG03146.1"/>
    <property type="molecule type" value="Genomic_DNA"/>
</dbReference>
<comment type="caution">
    <text evidence="2">The sequence shown here is derived from an EMBL/GenBank/DDBJ whole genome shotgun (WGS) entry which is preliminary data.</text>
</comment>
<evidence type="ECO:0008006" key="3">
    <source>
        <dbReference type="Google" id="ProtNLM"/>
    </source>
</evidence>
<name>A0A0W8E3C3_9ZZZZ</name>
<feature type="transmembrane region" description="Helical" evidence="1">
    <location>
        <begin position="41"/>
        <end position="62"/>
    </location>
</feature>